<gene>
    <name evidence="1" type="ORF">PORY_000909</name>
</gene>
<evidence type="ECO:0000313" key="1">
    <source>
        <dbReference type="EMBL" id="KAG4305999.1"/>
    </source>
</evidence>
<dbReference type="Proteomes" id="UP000768646">
    <property type="component" value="Unassembled WGS sequence"/>
</dbReference>
<proteinExistence type="predicted"/>
<sequence length="310" mass="35852">MHNSIPLNDQQMNTDSISGYPGNTTKEQDAKVEELQKELREEGFFKRTDSPSMLRFLRARKFDVTQAKTMFIECEKWRKEFGVDDIMKTFCYHEKLDVFKYYPQYYHKEDKVSIVEGRPVYIEHLGKINLHEMYKITTEERMLQNLVCEYEKFIEYRLPACSRKYGKLIETSCTIMDLKGVGISSISSVYGYVKRASAIGQARYPERMGKFYMINAPWGFSSAFRVIKLLLDPATVNKIYILGADYKSTLLEQIPQENLPKILGGTCECDGGCEFSDAGAWNDPQLIESLNEDNIQKSSNDNEIVQKEVM</sequence>
<reference evidence="1 2" key="1">
    <citation type="journal article" date="2021" name="Commun. Biol.">
        <title>Genomic insights into the host specific adaptation of the Pneumocystis genus.</title>
        <authorList>
            <person name="Cisse O.H."/>
            <person name="Ma L."/>
            <person name="Dekker J.P."/>
            <person name="Khil P.P."/>
            <person name="Youn J.-H."/>
            <person name="Brenchley J.M."/>
            <person name="Blair R."/>
            <person name="Pahar B."/>
            <person name="Chabe M."/>
            <person name="Van Rompay K.K.A."/>
            <person name="Keesler R."/>
            <person name="Sukura A."/>
            <person name="Hirsch V."/>
            <person name="Kutty G."/>
            <person name="Liu Y."/>
            <person name="Peng L."/>
            <person name="Chen J."/>
            <person name="Song J."/>
            <person name="Weissenbacher-Lang C."/>
            <person name="Xu J."/>
            <person name="Upham N.S."/>
            <person name="Stajich J.E."/>
            <person name="Cuomo C.A."/>
            <person name="Cushion M.T."/>
            <person name="Kovacs J.A."/>
        </authorList>
    </citation>
    <scope>NUCLEOTIDE SEQUENCE [LARGE SCALE GENOMIC DNA]</scope>
    <source>
        <strain evidence="1 2">RABM</strain>
    </source>
</reference>
<accession>A0ACB7CGA4</accession>
<evidence type="ECO:0000313" key="2">
    <source>
        <dbReference type="Proteomes" id="UP000768646"/>
    </source>
</evidence>
<keyword evidence="2" id="KW-1185">Reference proteome</keyword>
<protein>
    <submittedName>
        <fullName evidence="1">Uncharacterized protein</fullName>
    </submittedName>
</protein>
<name>A0ACB7CGA4_9ASCO</name>
<organism evidence="1 2">
    <name type="scientific">Pneumocystis oryctolagi</name>
    <dbReference type="NCBI Taxonomy" id="42067"/>
    <lineage>
        <taxon>Eukaryota</taxon>
        <taxon>Fungi</taxon>
        <taxon>Dikarya</taxon>
        <taxon>Ascomycota</taxon>
        <taxon>Taphrinomycotina</taxon>
        <taxon>Pneumocystomycetes</taxon>
        <taxon>Pneumocystaceae</taxon>
        <taxon>Pneumocystis</taxon>
    </lineage>
</organism>
<comment type="caution">
    <text evidence="1">The sequence shown here is derived from an EMBL/GenBank/DDBJ whole genome shotgun (WGS) entry which is preliminary data.</text>
</comment>
<dbReference type="EMBL" id="JABTEG010000002">
    <property type="protein sequence ID" value="KAG4305999.1"/>
    <property type="molecule type" value="Genomic_DNA"/>
</dbReference>